<protein>
    <submittedName>
        <fullName evidence="1">Uncharacterized protein</fullName>
    </submittedName>
</protein>
<comment type="caution">
    <text evidence="1">The sequence shown here is derived from an EMBL/GenBank/DDBJ whole genome shotgun (WGS) entry which is preliminary data.</text>
</comment>
<proteinExistence type="predicted"/>
<accession>A0ACC3AWV3</accession>
<name>A0ACC3AWV3_9EURO</name>
<evidence type="ECO:0000313" key="1">
    <source>
        <dbReference type="EMBL" id="KAK1142408.1"/>
    </source>
</evidence>
<keyword evidence="2" id="KW-1185">Reference proteome</keyword>
<gene>
    <name evidence="1" type="ORF">N8T08_007960</name>
</gene>
<reference evidence="1 2" key="1">
    <citation type="journal article" date="2023" name="ACS Omega">
        <title>Identification of the Neoaspergillic Acid Biosynthesis Gene Cluster by Establishing an In Vitro CRISPR-Ribonucleoprotein Genetic System in Aspergillus melleus.</title>
        <authorList>
            <person name="Yuan B."/>
            <person name="Grau M.F."/>
            <person name="Murata R.M."/>
            <person name="Torok T."/>
            <person name="Venkateswaran K."/>
            <person name="Stajich J.E."/>
            <person name="Wang C.C.C."/>
        </authorList>
    </citation>
    <scope>NUCLEOTIDE SEQUENCE [LARGE SCALE GENOMIC DNA]</scope>
    <source>
        <strain evidence="1 2">IMV 1140</strain>
    </source>
</reference>
<dbReference type="Proteomes" id="UP001177260">
    <property type="component" value="Unassembled WGS sequence"/>
</dbReference>
<dbReference type="EMBL" id="JAOPJF010000051">
    <property type="protein sequence ID" value="KAK1142408.1"/>
    <property type="molecule type" value="Genomic_DNA"/>
</dbReference>
<organism evidence="1 2">
    <name type="scientific">Aspergillus melleus</name>
    <dbReference type="NCBI Taxonomy" id="138277"/>
    <lineage>
        <taxon>Eukaryota</taxon>
        <taxon>Fungi</taxon>
        <taxon>Dikarya</taxon>
        <taxon>Ascomycota</taxon>
        <taxon>Pezizomycotina</taxon>
        <taxon>Eurotiomycetes</taxon>
        <taxon>Eurotiomycetidae</taxon>
        <taxon>Eurotiales</taxon>
        <taxon>Aspergillaceae</taxon>
        <taxon>Aspergillus</taxon>
        <taxon>Aspergillus subgen. Circumdati</taxon>
    </lineage>
</organism>
<evidence type="ECO:0000313" key="2">
    <source>
        <dbReference type="Proteomes" id="UP001177260"/>
    </source>
</evidence>
<sequence length="313" mass="36069">MPESASSSISSLPNELILAIFCSLPSFSDVAYFAATCQLYHQLWTSQGFLIFKDVAPRTVPCRKLARALLADQGGPTATTEHLEFQHVLQLIRNARVVELDVAHFSAHYMRKVKAFHLFHGPRRTALSSTERHRFIRGLYQTWGFYLVDRATRRQRVYALKLKHLVNICELLGLYPNQLEDDSTMCAILADKHDIYTEVLEDCFLRLRELVRDIHDDELYHWTLTESEGLNGRFSLWDGYQEVLKEMVLFGANQDRKRKWPPFPHPECVWDDTSDDERAEGVEPGNSRPTSSRCGSKGCCEFNPEDLELDSRE</sequence>